<gene>
    <name evidence="1" type="ORF">NMU03_11365</name>
</gene>
<dbReference type="EMBL" id="CP101620">
    <property type="protein sequence ID" value="UTY38273.1"/>
    <property type="molecule type" value="Genomic_DNA"/>
</dbReference>
<reference evidence="1" key="1">
    <citation type="submission" date="2022-07" db="EMBL/GenBank/DDBJ databases">
        <title>Faecal culturing of patients with breast cancer.</title>
        <authorList>
            <person name="Teng N.M.Y."/>
            <person name="Kiu R."/>
            <person name="Evans R."/>
            <person name="Baker D.J."/>
            <person name="Zenner C."/>
            <person name="Robinson S.D."/>
            <person name="Hall L.J."/>
        </authorList>
    </citation>
    <scope>NUCLEOTIDE SEQUENCE</scope>
    <source>
        <strain evidence="1">LH1062</strain>
    </source>
</reference>
<keyword evidence="2" id="KW-1185">Reference proteome</keyword>
<protein>
    <submittedName>
        <fullName evidence="1">Uncharacterized protein</fullName>
    </submittedName>
</protein>
<name>A0ABY5HYV3_9FIRM</name>
<organism evidence="1 2">
    <name type="scientific">Allocoprobacillus halotolerans</name>
    <dbReference type="NCBI Taxonomy" id="2944914"/>
    <lineage>
        <taxon>Bacteria</taxon>
        <taxon>Bacillati</taxon>
        <taxon>Bacillota</taxon>
        <taxon>Erysipelotrichia</taxon>
        <taxon>Erysipelotrichales</taxon>
        <taxon>Erysipelotrichaceae</taxon>
        <taxon>Allocoprobacillus</taxon>
    </lineage>
</organism>
<dbReference type="RefSeq" id="WP_290138507.1">
    <property type="nucleotide sequence ID" value="NZ_CP101620.1"/>
</dbReference>
<sequence length="45" mass="5399">MATESFEKTFIVNHESEECMERILKETNPLIINRKKVVNKFQMKN</sequence>
<evidence type="ECO:0000313" key="1">
    <source>
        <dbReference type="EMBL" id="UTY38273.1"/>
    </source>
</evidence>
<dbReference type="Proteomes" id="UP001060112">
    <property type="component" value="Chromosome"/>
</dbReference>
<evidence type="ECO:0000313" key="2">
    <source>
        <dbReference type="Proteomes" id="UP001060112"/>
    </source>
</evidence>
<accession>A0ABY5HYV3</accession>
<proteinExistence type="predicted"/>